<keyword evidence="6" id="KW-1185">Reference proteome</keyword>
<dbReference type="Proteomes" id="UP000651452">
    <property type="component" value="Unassembled WGS sequence"/>
</dbReference>
<dbReference type="GO" id="GO:0016491">
    <property type="term" value="F:oxidoreductase activity"/>
    <property type="evidence" value="ECO:0007669"/>
    <property type="project" value="InterPro"/>
</dbReference>
<organism evidence="5 6">
    <name type="scientific">Ascochyta lentis</name>
    <dbReference type="NCBI Taxonomy" id="205686"/>
    <lineage>
        <taxon>Eukaryota</taxon>
        <taxon>Fungi</taxon>
        <taxon>Dikarya</taxon>
        <taxon>Ascomycota</taxon>
        <taxon>Pezizomycotina</taxon>
        <taxon>Dothideomycetes</taxon>
        <taxon>Pleosporomycetidae</taxon>
        <taxon>Pleosporales</taxon>
        <taxon>Pleosporineae</taxon>
        <taxon>Didymellaceae</taxon>
        <taxon>Ascochyta</taxon>
    </lineage>
</organism>
<feature type="domain" description="Tyrosinase copper-binding" evidence="3">
    <location>
        <begin position="82"/>
        <end position="99"/>
    </location>
</feature>
<dbReference type="GO" id="GO:0046872">
    <property type="term" value="F:metal ion binding"/>
    <property type="evidence" value="ECO:0007669"/>
    <property type="project" value="UniProtKB-KW"/>
</dbReference>
<accession>A0A8H7MDL2</accession>
<dbReference type="Pfam" id="PF00264">
    <property type="entry name" value="Tyrosinase"/>
    <property type="match status" value="1"/>
</dbReference>
<dbReference type="Gene3D" id="1.10.1280.10">
    <property type="entry name" value="Di-copper center containing domain from catechol oxidase"/>
    <property type="match status" value="1"/>
</dbReference>
<keyword evidence="1" id="KW-0479">Metal-binding</keyword>
<evidence type="ECO:0000256" key="1">
    <source>
        <dbReference type="ARBA" id="ARBA00022723"/>
    </source>
</evidence>
<evidence type="ECO:0000313" key="6">
    <source>
        <dbReference type="Proteomes" id="UP000651452"/>
    </source>
</evidence>
<dbReference type="PROSITE" id="PS00497">
    <property type="entry name" value="TYROSINASE_1"/>
    <property type="match status" value="1"/>
</dbReference>
<evidence type="ECO:0000259" key="4">
    <source>
        <dbReference type="PROSITE" id="PS00498"/>
    </source>
</evidence>
<proteinExistence type="predicted"/>
<feature type="domain" description="Tyrosinase copper-binding" evidence="4">
    <location>
        <begin position="241"/>
        <end position="252"/>
    </location>
</feature>
<gene>
    <name evidence="5" type="ORF">EKO04_005173</name>
</gene>
<dbReference type="PANTHER" id="PTHR11474">
    <property type="entry name" value="TYROSINASE FAMILY MEMBER"/>
    <property type="match status" value="1"/>
</dbReference>
<dbReference type="SUPFAM" id="SSF48056">
    <property type="entry name" value="Di-copper centre-containing domain"/>
    <property type="match status" value="1"/>
</dbReference>
<dbReference type="AlphaFoldDB" id="A0A8H7MDL2"/>
<name>A0A8H7MDL2_9PLEO</name>
<evidence type="ECO:0000313" key="5">
    <source>
        <dbReference type="EMBL" id="KAF9696441.1"/>
    </source>
</evidence>
<keyword evidence="2" id="KW-0186">Copper</keyword>
<dbReference type="PANTHER" id="PTHR11474:SF126">
    <property type="entry name" value="TYROSINASE-LIKE PROTEIN TYR-1-RELATED"/>
    <property type="match status" value="1"/>
</dbReference>
<dbReference type="PRINTS" id="PR00092">
    <property type="entry name" value="TYROSINASE"/>
</dbReference>
<protein>
    <recommendedName>
        <fullName evidence="3 4">Tyrosinase copper-binding domain-containing protein</fullName>
    </recommendedName>
</protein>
<evidence type="ECO:0000259" key="3">
    <source>
        <dbReference type="PROSITE" id="PS00497"/>
    </source>
</evidence>
<dbReference type="PROSITE" id="PS00498">
    <property type="entry name" value="TYROSINASE_2"/>
    <property type="match status" value="1"/>
</dbReference>
<dbReference type="InterPro" id="IPR002227">
    <property type="entry name" value="Tyrosinase_Cu-bd"/>
</dbReference>
<comment type="caution">
    <text evidence="5">The sequence shown here is derived from an EMBL/GenBank/DDBJ whole genome shotgun (WGS) entry which is preliminary data.</text>
</comment>
<dbReference type="EMBL" id="RZGK01000009">
    <property type="protein sequence ID" value="KAF9696441.1"/>
    <property type="molecule type" value="Genomic_DNA"/>
</dbReference>
<dbReference type="InterPro" id="IPR008922">
    <property type="entry name" value="Di-copper_centre_dom_sf"/>
</dbReference>
<evidence type="ECO:0000256" key="2">
    <source>
        <dbReference type="ARBA" id="ARBA00023008"/>
    </source>
</evidence>
<dbReference type="InterPro" id="IPR050316">
    <property type="entry name" value="Tyrosinase/Hemocyanin"/>
</dbReference>
<reference evidence="5" key="2">
    <citation type="submission" date="2020-09" db="EMBL/GenBank/DDBJ databases">
        <title>Reference genome assembly for Australian Ascochyta lentis isolate Al4.</title>
        <authorList>
            <person name="Lee R.C."/>
            <person name="Farfan-Caceres L.M."/>
            <person name="Debler J.W."/>
            <person name="Williams A.H."/>
            <person name="Henares B.M."/>
        </authorList>
    </citation>
    <scope>NUCLEOTIDE SEQUENCE</scope>
    <source>
        <strain evidence="5">Al4</strain>
    </source>
</reference>
<reference evidence="5" key="1">
    <citation type="submission" date="2018-12" db="EMBL/GenBank/DDBJ databases">
        <authorList>
            <person name="Syme R.A."/>
            <person name="Farfan-Caceres L."/>
            <person name="Lichtenzveig J."/>
        </authorList>
    </citation>
    <scope>NUCLEOTIDE SEQUENCE</scope>
    <source>
        <strain evidence="5">Al4</strain>
    </source>
</reference>
<sequence length="319" mass="35566">MLFHKFALPAVAAALAIHPREEISSCSSPVVRQEWRSLKAADRNAYIDAIHCLASKPSILGLNTTRLDDFAYVHNAIRIDIHFVASFLPWHRYFLHTYEQALKDCGYGGVAAYWDWTLDSTDPASSSIWDANTGLGGDGSPNKTEVVGLSTMRCVVDGPFNNLRPSYMSDSFAPHCLSRSFNDGTEKPGKMLGINYSPESVATIHALSNYNEFRQQLESIPHGAIHASTGGDMSPPTAPNDPLFFLHHAQVDRLWYLWQQEDPEKRTFEFGGIRTKDKKDGVTPPPAALEDIMRMNGLAKDIPIRDIMSTQSNLLCYTY</sequence>
<dbReference type="OrthoDB" id="6132182at2759"/>